<dbReference type="GO" id="GO:0006094">
    <property type="term" value="P:gluconeogenesis"/>
    <property type="evidence" value="ECO:0007669"/>
    <property type="project" value="UniProtKB-KW"/>
</dbReference>
<gene>
    <name evidence="11" type="primary">sdaA_3</name>
    <name evidence="11" type="ORF">SDC9_43544</name>
</gene>
<evidence type="ECO:0000256" key="1">
    <source>
        <dbReference type="ARBA" id="ARBA00001966"/>
    </source>
</evidence>
<reference evidence="11" key="1">
    <citation type="submission" date="2019-08" db="EMBL/GenBank/DDBJ databases">
        <authorList>
            <person name="Kucharzyk K."/>
            <person name="Murdoch R.W."/>
            <person name="Higgins S."/>
            <person name="Loffler F."/>
        </authorList>
    </citation>
    <scope>NUCLEOTIDE SEQUENCE</scope>
</reference>
<evidence type="ECO:0000256" key="8">
    <source>
        <dbReference type="ARBA" id="ARBA00023239"/>
    </source>
</evidence>
<comment type="pathway">
    <text evidence="2">Carbohydrate biosynthesis; gluconeogenesis.</text>
</comment>
<keyword evidence="3" id="KW-0312">Gluconeogenesis</keyword>
<sequence>MESLRELFRIGYGPSSSHTMGPRSAATHFLSLYPRQARYEADLYGSLAATGKGHLTDKALREVFAKEGSEVEIVWYPDIEKPFHPNALTIRSYNPAGNVEHEQTYYSVGGGKVVIEGVQEETSKLVYPKEYSRMKQILEYCSEEGLQLWEFAVQWEGTEILAYIEEVWNVMASAVERGLDAEGVLPGGLKLARKASQYNSKATEFSGPLGSTASALSYALAVSEENAGGGLIVTAPTCGSCGVLPGVLYYLAKQYKLPKVKILRALLTAGVIGNVVKTNGSISGAEVGCQGEIGVACAMAGAAATHLLGGSIHQIEYAAEMGLEHHLGLTCDPMRGLVQIPCIERNALATMRSLDHCSYALLGDGRHKVSFDNVIEVMMETGQALPSLYRETSKGGLAKVLG</sequence>
<dbReference type="EMBL" id="VSSQ01000551">
    <property type="protein sequence ID" value="MPL97354.1"/>
    <property type="molecule type" value="Genomic_DNA"/>
</dbReference>
<keyword evidence="8 11" id="KW-0456">Lyase</keyword>
<dbReference type="GO" id="GO:0046872">
    <property type="term" value="F:metal ion binding"/>
    <property type="evidence" value="ECO:0007669"/>
    <property type="project" value="UniProtKB-KW"/>
</dbReference>
<dbReference type="PANTHER" id="PTHR30182">
    <property type="entry name" value="L-SERINE DEHYDRATASE"/>
    <property type="match status" value="1"/>
</dbReference>
<organism evidence="11">
    <name type="scientific">bioreactor metagenome</name>
    <dbReference type="NCBI Taxonomy" id="1076179"/>
    <lineage>
        <taxon>unclassified sequences</taxon>
        <taxon>metagenomes</taxon>
        <taxon>ecological metagenomes</taxon>
    </lineage>
</organism>
<keyword evidence="7" id="KW-0411">Iron-sulfur</keyword>
<evidence type="ECO:0000256" key="2">
    <source>
        <dbReference type="ARBA" id="ARBA00004742"/>
    </source>
</evidence>
<dbReference type="GO" id="GO:0003941">
    <property type="term" value="F:L-serine ammonia-lyase activity"/>
    <property type="evidence" value="ECO:0007669"/>
    <property type="project" value="UniProtKB-EC"/>
</dbReference>
<dbReference type="InterPro" id="IPR005130">
    <property type="entry name" value="Ser_deHydtase-like_asu"/>
</dbReference>
<feature type="domain" description="Serine dehydratase beta chain" evidence="10">
    <location>
        <begin position="3"/>
        <end position="60"/>
    </location>
</feature>
<accession>A0A644W0T9</accession>
<dbReference type="Gene3D" id="3.30.1330.90">
    <property type="entry name" value="D-3-phosphoglycerate dehydrogenase, domain 3"/>
    <property type="match status" value="2"/>
</dbReference>
<keyword evidence="5" id="KW-0479">Metal-binding</keyword>
<dbReference type="InterPro" id="IPR005131">
    <property type="entry name" value="Ser_deHydtase_bsu"/>
</dbReference>
<evidence type="ECO:0000256" key="4">
    <source>
        <dbReference type="ARBA" id="ARBA00022485"/>
    </source>
</evidence>
<keyword evidence="4" id="KW-0004">4Fe-4S</keyword>
<proteinExistence type="predicted"/>
<comment type="cofactor">
    <cofactor evidence="1">
        <name>[4Fe-4S] cluster</name>
        <dbReference type="ChEBI" id="CHEBI:49883"/>
    </cofactor>
</comment>
<evidence type="ECO:0000256" key="3">
    <source>
        <dbReference type="ARBA" id="ARBA00022432"/>
    </source>
</evidence>
<evidence type="ECO:0000256" key="5">
    <source>
        <dbReference type="ARBA" id="ARBA00022723"/>
    </source>
</evidence>
<comment type="caution">
    <text evidence="11">The sequence shown here is derived from an EMBL/GenBank/DDBJ whole genome shotgun (WGS) entry which is preliminary data.</text>
</comment>
<dbReference type="NCBIfam" id="TIGR00720">
    <property type="entry name" value="sda_mono"/>
    <property type="match status" value="1"/>
</dbReference>
<dbReference type="InterPro" id="IPR004644">
    <property type="entry name" value="Fe-S_L-Ser_mono"/>
</dbReference>
<keyword evidence="6" id="KW-0408">Iron</keyword>
<dbReference type="GO" id="GO:0051539">
    <property type="term" value="F:4 iron, 4 sulfur cluster binding"/>
    <property type="evidence" value="ECO:0007669"/>
    <property type="project" value="UniProtKB-KW"/>
</dbReference>
<name>A0A644W0T9_9ZZZZ</name>
<evidence type="ECO:0000256" key="7">
    <source>
        <dbReference type="ARBA" id="ARBA00023014"/>
    </source>
</evidence>
<evidence type="ECO:0000313" key="11">
    <source>
        <dbReference type="EMBL" id="MPL97354.1"/>
    </source>
</evidence>
<evidence type="ECO:0000259" key="10">
    <source>
        <dbReference type="Pfam" id="PF03315"/>
    </source>
</evidence>
<dbReference type="SUPFAM" id="SSF143548">
    <property type="entry name" value="Serine metabolism enzymes domain"/>
    <property type="match status" value="1"/>
</dbReference>
<feature type="domain" description="Serine dehydratase beta chain" evidence="10">
    <location>
        <begin position="71"/>
        <end position="116"/>
    </location>
</feature>
<dbReference type="InterPro" id="IPR029009">
    <property type="entry name" value="ASB_dom_sf"/>
</dbReference>
<evidence type="ECO:0000256" key="6">
    <source>
        <dbReference type="ARBA" id="ARBA00023004"/>
    </source>
</evidence>
<dbReference type="AlphaFoldDB" id="A0A644W0T9"/>
<dbReference type="PANTHER" id="PTHR30182:SF1">
    <property type="entry name" value="L-SERINE DEHYDRATASE 1"/>
    <property type="match status" value="1"/>
</dbReference>
<dbReference type="Pfam" id="PF03313">
    <property type="entry name" value="SDH_alpha"/>
    <property type="match status" value="1"/>
</dbReference>
<evidence type="ECO:0000259" key="9">
    <source>
        <dbReference type="Pfam" id="PF03313"/>
    </source>
</evidence>
<dbReference type="EC" id="4.3.1.17" evidence="11"/>
<protein>
    <submittedName>
        <fullName evidence="11">L-serine dehydratase 1</fullName>
        <ecNumber evidence="11">4.3.1.17</ecNumber>
    </submittedName>
</protein>
<dbReference type="Pfam" id="PF03315">
    <property type="entry name" value="SDH_beta"/>
    <property type="match status" value="2"/>
</dbReference>
<feature type="domain" description="Serine dehydratase-like alpha subunit" evidence="9">
    <location>
        <begin position="137"/>
        <end position="398"/>
    </location>
</feature>
<dbReference type="InterPro" id="IPR051318">
    <property type="entry name" value="Fe-S_L-Ser"/>
</dbReference>